<evidence type="ECO:0000313" key="11">
    <source>
        <dbReference type="Proteomes" id="UP000466864"/>
    </source>
</evidence>
<evidence type="ECO:0000256" key="6">
    <source>
        <dbReference type="ARBA" id="ARBA00023304"/>
    </source>
</evidence>
<dbReference type="InterPro" id="IPR027271">
    <property type="entry name" value="Acetolactate_synth/TF_NikR_C"/>
</dbReference>
<dbReference type="PANTHER" id="PTHR30239:SF0">
    <property type="entry name" value="ACETOLACTATE SYNTHASE SMALL SUBUNIT 1, CHLOROPLASTIC"/>
    <property type="match status" value="1"/>
</dbReference>
<comment type="similarity">
    <text evidence="3 8">Belongs to the acetolactate synthase small subunit family.</text>
</comment>
<comment type="caution">
    <text evidence="10">The sequence shown here is derived from an EMBL/GenBank/DDBJ whole genome shotgun (WGS) entry which is preliminary data.</text>
</comment>
<organism evidence="10 11">
    <name type="scientific">Bilifractor porci</name>
    <dbReference type="NCBI Taxonomy" id="2606636"/>
    <lineage>
        <taxon>Bacteria</taxon>
        <taxon>Bacillati</taxon>
        <taxon>Bacillota</taxon>
        <taxon>Clostridia</taxon>
        <taxon>Lachnospirales</taxon>
        <taxon>Lachnospiraceae</taxon>
        <taxon>Bilifractor</taxon>
    </lineage>
</organism>
<dbReference type="Gene3D" id="3.30.70.1150">
    <property type="entry name" value="ACT-like. Chain A, domain 2"/>
    <property type="match status" value="1"/>
</dbReference>
<dbReference type="UniPathway" id="UPA00047">
    <property type="reaction ID" value="UER00055"/>
</dbReference>
<evidence type="ECO:0000256" key="4">
    <source>
        <dbReference type="ARBA" id="ARBA00011744"/>
    </source>
</evidence>
<proteinExistence type="inferred from homology"/>
<dbReference type="NCBIfam" id="NF008864">
    <property type="entry name" value="PRK11895.1"/>
    <property type="match status" value="1"/>
</dbReference>
<dbReference type="NCBIfam" id="TIGR00119">
    <property type="entry name" value="acolac_sm"/>
    <property type="match status" value="1"/>
</dbReference>
<dbReference type="InterPro" id="IPR004789">
    <property type="entry name" value="Acetalactate_synth_ssu"/>
</dbReference>
<dbReference type="GO" id="GO:0003984">
    <property type="term" value="F:acetolactate synthase activity"/>
    <property type="evidence" value="ECO:0007669"/>
    <property type="project" value="UniProtKB-UniRule"/>
</dbReference>
<evidence type="ECO:0000256" key="2">
    <source>
        <dbReference type="ARBA" id="ARBA00005025"/>
    </source>
</evidence>
<keyword evidence="5 8" id="KW-0028">Amino-acid biosynthesis</keyword>
<dbReference type="GO" id="GO:0009097">
    <property type="term" value="P:isoleucine biosynthetic process"/>
    <property type="evidence" value="ECO:0007669"/>
    <property type="project" value="UniProtKB-UniRule"/>
</dbReference>
<dbReference type="CDD" id="cd04878">
    <property type="entry name" value="ACT_AHAS"/>
    <property type="match status" value="1"/>
</dbReference>
<dbReference type="Pfam" id="PF22629">
    <property type="entry name" value="ACT_AHAS_ss"/>
    <property type="match status" value="1"/>
</dbReference>
<comment type="catalytic activity">
    <reaction evidence="7 8">
        <text>2 pyruvate + H(+) = (2S)-2-acetolactate + CO2</text>
        <dbReference type="Rhea" id="RHEA:25249"/>
        <dbReference type="ChEBI" id="CHEBI:15361"/>
        <dbReference type="ChEBI" id="CHEBI:15378"/>
        <dbReference type="ChEBI" id="CHEBI:16526"/>
        <dbReference type="ChEBI" id="CHEBI:58476"/>
        <dbReference type="EC" id="2.2.1.6"/>
    </reaction>
</comment>
<gene>
    <name evidence="10" type="primary">ilvN</name>
    <name evidence="10" type="ORF">FYJ60_01100</name>
</gene>
<dbReference type="EMBL" id="VUMV01000001">
    <property type="protein sequence ID" value="MST80934.1"/>
    <property type="molecule type" value="Genomic_DNA"/>
</dbReference>
<dbReference type="AlphaFoldDB" id="A0A7X2TM67"/>
<evidence type="ECO:0000256" key="3">
    <source>
        <dbReference type="ARBA" id="ARBA00006341"/>
    </source>
</evidence>
<comment type="pathway">
    <text evidence="2 8">Amino-acid biosynthesis; L-valine biosynthesis; L-valine from pyruvate: step 1/4.</text>
</comment>
<dbReference type="Gene3D" id="3.30.70.260">
    <property type="match status" value="1"/>
</dbReference>
<dbReference type="GO" id="GO:0009099">
    <property type="term" value="P:L-valine biosynthetic process"/>
    <property type="evidence" value="ECO:0007669"/>
    <property type="project" value="UniProtKB-UniRule"/>
</dbReference>
<dbReference type="EC" id="2.2.1.6" evidence="8"/>
<dbReference type="PROSITE" id="PS51671">
    <property type="entry name" value="ACT"/>
    <property type="match status" value="1"/>
</dbReference>
<protein>
    <recommendedName>
        <fullName evidence="8">Acetolactate synthase small subunit</fullName>
        <shortName evidence="8">AHAS</shortName>
        <shortName evidence="8">ALS</shortName>
        <ecNumber evidence="8">2.2.1.6</ecNumber>
    </recommendedName>
    <alternativeName>
        <fullName evidence="8">Acetohydroxy-acid synthase small subunit</fullName>
    </alternativeName>
</protein>
<keyword evidence="6 8" id="KW-0100">Branched-chain amino acid biosynthesis</keyword>
<evidence type="ECO:0000256" key="5">
    <source>
        <dbReference type="ARBA" id="ARBA00022605"/>
    </source>
</evidence>
<accession>A0A7X2TM67</accession>
<dbReference type="InterPro" id="IPR054480">
    <property type="entry name" value="AHAS_small-like_ACT"/>
</dbReference>
<name>A0A7X2TM67_9FIRM</name>
<dbReference type="UniPathway" id="UPA00049">
    <property type="reaction ID" value="UER00059"/>
</dbReference>
<dbReference type="SUPFAM" id="SSF55021">
    <property type="entry name" value="ACT-like"/>
    <property type="match status" value="2"/>
</dbReference>
<dbReference type="InterPro" id="IPR002912">
    <property type="entry name" value="ACT_dom"/>
</dbReference>
<keyword evidence="8 10" id="KW-0808">Transferase</keyword>
<dbReference type="GO" id="GO:0005829">
    <property type="term" value="C:cytosol"/>
    <property type="evidence" value="ECO:0007669"/>
    <property type="project" value="TreeGrafter"/>
</dbReference>
<dbReference type="Pfam" id="PF10369">
    <property type="entry name" value="ALS_ss_C"/>
    <property type="match status" value="1"/>
</dbReference>
<evidence type="ECO:0000313" key="10">
    <source>
        <dbReference type="EMBL" id="MST80934.1"/>
    </source>
</evidence>
<dbReference type="PANTHER" id="PTHR30239">
    <property type="entry name" value="ACETOLACTATE SYNTHASE SMALL SUBUNIT"/>
    <property type="match status" value="1"/>
</dbReference>
<comment type="pathway">
    <text evidence="1 8">Amino-acid biosynthesis; L-isoleucine biosynthesis; L-isoleucine from 2-oxobutanoate: step 1/4.</text>
</comment>
<dbReference type="GO" id="GO:1990610">
    <property type="term" value="F:acetolactate synthase regulator activity"/>
    <property type="evidence" value="ECO:0007669"/>
    <property type="project" value="UniProtKB-UniRule"/>
</dbReference>
<feature type="domain" description="ACT" evidence="9">
    <location>
        <begin position="4"/>
        <end position="78"/>
    </location>
</feature>
<comment type="function">
    <text evidence="8">Catalyzes the conversion of 2 pyruvate molecules into acetolactate in the first common step of the biosynthetic pathway of the branched-amino acids such as leucine, isoleucine, and valine.</text>
</comment>
<dbReference type="InterPro" id="IPR039557">
    <property type="entry name" value="AHAS_ACT"/>
</dbReference>
<evidence type="ECO:0000256" key="8">
    <source>
        <dbReference type="RuleBase" id="RU368092"/>
    </source>
</evidence>
<dbReference type="FunFam" id="3.30.70.260:FF:000001">
    <property type="entry name" value="Acetolactate synthase, small subunit"/>
    <property type="match status" value="1"/>
</dbReference>
<sequence>MRGIFSVTVENRSGVLSKIAGLFARRGFNIEQLTVGETDDPTVSSITIVSEGDDRTMEQIEKQLNKQIDVIKVRHLNALHSIEREGVIIKVNYTRSNRLDIMEICSVIGARIVYMGTQSLVIEYFGEPEMVQSLLLNLRPMGIQEVARTGELALQKEQK</sequence>
<dbReference type="RefSeq" id="WP_154456745.1">
    <property type="nucleotide sequence ID" value="NZ_VUMV01000001.1"/>
</dbReference>
<evidence type="ECO:0000256" key="1">
    <source>
        <dbReference type="ARBA" id="ARBA00004974"/>
    </source>
</evidence>
<reference evidence="10 11" key="1">
    <citation type="submission" date="2019-08" db="EMBL/GenBank/DDBJ databases">
        <title>In-depth cultivation of the pig gut microbiome towards novel bacterial diversity and tailored functional studies.</title>
        <authorList>
            <person name="Wylensek D."/>
            <person name="Hitch T.C.A."/>
            <person name="Clavel T."/>
        </authorList>
    </citation>
    <scope>NUCLEOTIDE SEQUENCE [LARGE SCALE GENOMIC DNA]</scope>
    <source>
        <strain evidence="10 11">Oil+RF-744-WCA-WT-13</strain>
    </source>
</reference>
<keyword evidence="11" id="KW-1185">Reference proteome</keyword>
<comment type="subunit">
    <text evidence="4 8">Dimer of large and small chains.</text>
</comment>
<dbReference type="Proteomes" id="UP000466864">
    <property type="component" value="Unassembled WGS sequence"/>
</dbReference>
<evidence type="ECO:0000256" key="7">
    <source>
        <dbReference type="ARBA" id="ARBA00048670"/>
    </source>
</evidence>
<dbReference type="InterPro" id="IPR019455">
    <property type="entry name" value="Acetolactate_synth_ssu_C"/>
</dbReference>
<evidence type="ECO:0000259" key="9">
    <source>
        <dbReference type="PROSITE" id="PS51671"/>
    </source>
</evidence>
<dbReference type="InterPro" id="IPR045865">
    <property type="entry name" value="ACT-like_dom_sf"/>
</dbReference>